<evidence type="ECO:0000313" key="2">
    <source>
        <dbReference type="Proteomes" id="UP000215914"/>
    </source>
</evidence>
<gene>
    <name evidence="1" type="ORF">HanXRQr2_Chr16g0731431</name>
</gene>
<organism evidence="1 2">
    <name type="scientific">Helianthus annuus</name>
    <name type="common">Common sunflower</name>
    <dbReference type="NCBI Taxonomy" id="4232"/>
    <lineage>
        <taxon>Eukaryota</taxon>
        <taxon>Viridiplantae</taxon>
        <taxon>Streptophyta</taxon>
        <taxon>Embryophyta</taxon>
        <taxon>Tracheophyta</taxon>
        <taxon>Spermatophyta</taxon>
        <taxon>Magnoliopsida</taxon>
        <taxon>eudicotyledons</taxon>
        <taxon>Gunneridae</taxon>
        <taxon>Pentapetalae</taxon>
        <taxon>asterids</taxon>
        <taxon>campanulids</taxon>
        <taxon>Asterales</taxon>
        <taxon>Asteraceae</taxon>
        <taxon>Asteroideae</taxon>
        <taxon>Heliantheae alliance</taxon>
        <taxon>Heliantheae</taxon>
        <taxon>Helianthus</taxon>
    </lineage>
</organism>
<dbReference type="Proteomes" id="UP000215914">
    <property type="component" value="Unassembled WGS sequence"/>
</dbReference>
<reference evidence="1" key="2">
    <citation type="submission" date="2020-06" db="EMBL/GenBank/DDBJ databases">
        <title>Helianthus annuus Genome sequencing and assembly Release 2.</title>
        <authorList>
            <person name="Gouzy J."/>
            <person name="Langlade N."/>
            <person name="Munos S."/>
        </authorList>
    </citation>
    <scope>NUCLEOTIDE SEQUENCE</scope>
    <source>
        <tissue evidence="1">Leaves</tissue>
    </source>
</reference>
<keyword evidence="2" id="KW-1185">Reference proteome</keyword>
<accession>A0A9K3DQY8</accession>
<reference evidence="1" key="1">
    <citation type="journal article" date="2017" name="Nature">
        <title>The sunflower genome provides insights into oil metabolism, flowering and Asterid evolution.</title>
        <authorList>
            <person name="Badouin H."/>
            <person name="Gouzy J."/>
            <person name="Grassa C.J."/>
            <person name="Murat F."/>
            <person name="Staton S.E."/>
            <person name="Cottret L."/>
            <person name="Lelandais-Briere C."/>
            <person name="Owens G.L."/>
            <person name="Carrere S."/>
            <person name="Mayjonade B."/>
            <person name="Legrand L."/>
            <person name="Gill N."/>
            <person name="Kane N.C."/>
            <person name="Bowers J.E."/>
            <person name="Hubner S."/>
            <person name="Bellec A."/>
            <person name="Berard A."/>
            <person name="Berges H."/>
            <person name="Blanchet N."/>
            <person name="Boniface M.C."/>
            <person name="Brunel D."/>
            <person name="Catrice O."/>
            <person name="Chaidir N."/>
            <person name="Claudel C."/>
            <person name="Donnadieu C."/>
            <person name="Faraut T."/>
            <person name="Fievet G."/>
            <person name="Helmstetter N."/>
            <person name="King M."/>
            <person name="Knapp S.J."/>
            <person name="Lai Z."/>
            <person name="Le Paslier M.C."/>
            <person name="Lippi Y."/>
            <person name="Lorenzon L."/>
            <person name="Mandel J.R."/>
            <person name="Marage G."/>
            <person name="Marchand G."/>
            <person name="Marquand E."/>
            <person name="Bret-Mestries E."/>
            <person name="Morien E."/>
            <person name="Nambeesan S."/>
            <person name="Nguyen T."/>
            <person name="Pegot-Espagnet P."/>
            <person name="Pouilly N."/>
            <person name="Raftis F."/>
            <person name="Sallet E."/>
            <person name="Schiex T."/>
            <person name="Thomas J."/>
            <person name="Vandecasteele C."/>
            <person name="Vares D."/>
            <person name="Vear F."/>
            <person name="Vautrin S."/>
            <person name="Crespi M."/>
            <person name="Mangin B."/>
            <person name="Burke J.M."/>
            <person name="Salse J."/>
            <person name="Munos S."/>
            <person name="Vincourt P."/>
            <person name="Rieseberg L.H."/>
            <person name="Langlade N.B."/>
        </authorList>
    </citation>
    <scope>NUCLEOTIDE SEQUENCE</scope>
    <source>
        <tissue evidence="1">Leaves</tissue>
    </source>
</reference>
<dbReference type="Gramene" id="mRNA:HanXRQr2_Chr16g0731431">
    <property type="protein sequence ID" value="CDS:HanXRQr2_Chr16g0731431.1"/>
    <property type="gene ID" value="HanXRQr2_Chr16g0731431"/>
</dbReference>
<dbReference type="EMBL" id="MNCJ02000331">
    <property type="protein sequence ID" value="KAF5758633.1"/>
    <property type="molecule type" value="Genomic_DNA"/>
</dbReference>
<name>A0A9K3DQY8_HELAN</name>
<sequence length="86" mass="9891">MSTRDHHEDSSEEMAAGLPPLKWSKETFDGLVRNFKFPASWDARYPDEGQTAADAPTGYITLFWDFFSVGNFRFPATKFFLDILSY</sequence>
<protein>
    <submittedName>
        <fullName evidence="1">Uncharacterized protein</fullName>
    </submittedName>
</protein>
<comment type="caution">
    <text evidence="1">The sequence shown here is derived from an EMBL/GenBank/DDBJ whole genome shotgun (WGS) entry which is preliminary data.</text>
</comment>
<evidence type="ECO:0000313" key="1">
    <source>
        <dbReference type="EMBL" id="KAF5758633.1"/>
    </source>
</evidence>
<dbReference type="AlphaFoldDB" id="A0A9K3DQY8"/>
<dbReference type="PANTHER" id="PTHR31099:SF49">
    <property type="entry name" value="MYOSIN HEAVY CHAIN-LIKE PROTEIN"/>
    <property type="match status" value="1"/>
</dbReference>
<dbReference type="PANTHER" id="PTHR31099">
    <property type="entry name" value="OS06G0165300 PROTEIN"/>
    <property type="match status" value="1"/>
</dbReference>
<proteinExistence type="predicted"/>